<proteinExistence type="predicted"/>
<dbReference type="Proteomes" id="UP001187192">
    <property type="component" value="Unassembled WGS sequence"/>
</dbReference>
<reference evidence="1" key="1">
    <citation type="submission" date="2023-07" db="EMBL/GenBank/DDBJ databases">
        <title>draft genome sequence of fig (Ficus carica).</title>
        <authorList>
            <person name="Takahashi T."/>
            <person name="Nishimura K."/>
        </authorList>
    </citation>
    <scope>NUCLEOTIDE SEQUENCE</scope>
</reference>
<evidence type="ECO:0000313" key="2">
    <source>
        <dbReference type="Proteomes" id="UP001187192"/>
    </source>
</evidence>
<name>A0AA88J3X6_FICCA</name>
<sequence length="605" mass="66803">MADNVVYSLNFPNQRIVVWVEKLIDLVIGEVAIPPKIVWTTCFDSAAFIQLLDPGFKNGWTGVVQLAAPARYGPFEEAVDLKVFPCQKFDSGRARRWQQVRYIDGISPPAFLAPGRDYSPSTRPRPLIYLSASTCFLAIPPQVRKGWWDLVGDYPNQPPILNAFPESLYQDVVGTTLYLHDDLIKAVKVFSQWFPSPYLILNRYEVSIFRVFAPRNAVAKASASCLNEFTDPGISLRYHCRAAPVFICVCGALIRCYGRHFEPGRVRCSHDHWGKGRIDLSNLLQPTPLAHQQVELPLEAIKHRGCAPAHVEGVPPVLAQVIPSLSRRRCGRSRTSDLVIAAPQTFYTRAILRVSLLVPHVPLLVRLLIRSAAGDRHLGLFEDRGCSVGVDSSASSAYACWRFPSTWVCVVLAQLTDVGVVGCFVSWSEQGYRVPRCPGWLARLWVSCSRVSGRVTLHLVTCKKKAHRSDGDTNGVFAKGTPMLKSVMILSFSAGSGDSIGLNSKCSRQVDMLQVHRHRTSNRPMPRVRGLMSRDTRAADCECCARILLSACTGRRDADSEGPTEQVALSSCLGSFVWDLRVNGMGPGRALSGVNVLESGFNVLA</sequence>
<gene>
    <name evidence="1" type="ORF">TIFTF001_030276</name>
</gene>
<dbReference type="EMBL" id="BTGU01000108">
    <property type="protein sequence ID" value="GMN61192.1"/>
    <property type="molecule type" value="Genomic_DNA"/>
</dbReference>
<keyword evidence="2" id="KW-1185">Reference proteome</keyword>
<dbReference type="AlphaFoldDB" id="A0AA88J3X6"/>
<protein>
    <submittedName>
        <fullName evidence="1">Uncharacterized protein</fullName>
    </submittedName>
</protein>
<organism evidence="1 2">
    <name type="scientific">Ficus carica</name>
    <name type="common">Common fig</name>
    <dbReference type="NCBI Taxonomy" id="3494"/>
    <lineage>
        <taxon>Eukaryota</taxon>
        <taxon>Viridiplantae</taxon>
        <taxon>Streptophyta</taxon>
        <taxon>Embryophyta</taxon>
        <taxon>Tracheophyta</taxon>
        <taxon>Spermatophyta</taxon>
        <taxon>Magnoliopsida</taxon>
        <taxon>eudicotyledons</taxon>
        <taxon>Gunneridae</taxon>
        <taxon>Pentapetalae</taxon>
        <taxon>rosids</taxon>
        <taxon>fabids</taxon>
        <taxon>Rosales</taxon>
        <taxon>Moraceae</taxon>
        <taxon>Ficeae</taxon>
        <taxon>Ficus</taxon>
    </lineage>
</organism>
<accession>A0AA88J3X6</accession>
<comment type="caution">
    <text evidence="1">The sequence shown here is derived from an EMBL/GenBank/DDBJ whole genome shotgun (WGS) entry which is preliminary data.</text>
</comment>
<evidence type="ECO:0000313" key="1">
    <source>
        <dbReference type="EMBL" id="GMN61192.1"/>
    </source>
</evidence>